<sequence>MHFGGLKIERFYLKLNNKFLLRVGQLDIIELIKHKPNKKPPTIAAIVRYIQYSMWAMDYFENITIQEIDIKPKIKAHVFFDGHRYEFAFPDLVRGQFYLKEQEGQGLHLNINYLDSDPYHIHLIGQATYLKHTEQLNFSLQVSPIPTPNIRPSKLKIFVQGLTDFKSVALRLNSNNIKHLDFLKPYFKPDKHQALQKWLFSNISFGGFFIKDAKLSLNFKDKHILKSLQKNLSVQALVQNAHVIYNSKLPPILAKEVGLEYKDGQLTITPKHINYQHMRLEGSQVVISHFGPASRLVASIKNASSAAFSPIKEILKAYNINLPLSQFKPNVGADILLTMQFVPHAKPFLFVQGSVDIAAGSFALYGVPLSNQSAQVFLDISPTSKIIYISTAHTRYQNMADTDNRITIDFSHKSLTSQAIVHKIQVNTNQAINNNPFETRRTILPKATSAVRLSSLPSLIAKGVDTLAFKNKLHQIIQAQNAEVFSQDIIYATEDNLPTLTFDLDFSKDKQTIFKIKELEIEGAISRDYSLHLKNIAKLVPISPLAHYFAIKRGALKITTKDLKSFKFFGTNLDIELPLYRNDGRRFNSFSLLGTFGDRGLEFLLQMGR</sequence>
<dbReference type="Proteomes" id="UP000826146">
    <property type="component" value="Chromosome"/>
</dbReference>
<proteinExistence type="predicted"/>
<gene>
    <name evidence="2" type="ORF">NHP190012_14470</name>
</gene>
<keyword evidence="3" id="KW-1185">Reference proteome</keyword>
<feature type="domain" description="YhdP central" evidence="1">
    <location>
        <begin position="93"/>
        <end position="379"/>
    </location>
</feature>
<organism evidence="2 3">
    <name type="scientific">Helicobacter gastrofelis</name>
    <dbReference type="NCBI Taxonomy" id="2849642"/>
    <lineage>
        <taxon>Bacteria</taxon>
        <taxon>Pseudomonadati</taxon>
        <taxon>Campylobacterota</taxon>
        <taxon>Epsilonproteobacteria</taxon>
        <taxon>Campylobacterales</taxon>
        <taxon>Helicobacteraceae</taxon>
        <taxon>Helicobacter</taxon>
    </lineage>
</organism>
<dbReference type="Pfam" id="PF13116">
    <property type="entry name" value="YhdP"/>
    <property type="match status" value="1"/>
</dbReference>
<dbReference type="EMBL" id="AP024819">
    <property type="protein sequence ID" value="BCZ19805.1"/>
    <property type="molecule type" value="Genomic_DNA"/>
</dbReference>
<evidence type="ECO:0000259" key="1">
    <source>
        <dbReference type="Pfam" id="PF13116"/>
    </source>
</evidence>
<dbReference type="InterPro" id="IPR025263">
    <property type="entry name" value="YhdP_central"/>
</dbReference>
<accession>A0ABN6I8C6</accession>
<name>A0ABN6I8C6_9HELI</name>
<evidence type="ECO:0000313" key="2">
    <source>
        <dbReference type="EMBL" id="BCZ19805.1"/>
    </source>
</evidence>
<reference evidence="2 3" key="1">
    <citation type="submission" date="2021-07" db="EMBL/GenBank/DDBJ databases">
        <title>Novel Helicobacter sp. Isolated from a cat.</title>
        <authorList>
            <person name="Rimbara E."/>
            <person name="Suzuki M."/>
        </authorList>
    </citation>
    <scope>NUCLEOTIDE SEQUENCE [LARGE SCALE GENOMIC DNA]</scope>
    <source>
        <strain evidence="3">NHP19-012</strain>
    </source>
</reference>
<protein>
    <recommendedName>
        <fullName evidence="1">YhdP central domain-containing protein</fullName>
    </recommendedName>
</protein>
<dbReference type="RefSeq" id="WP_260321579.1">
    <property type="nucleotide sequence ID" value="NZ_AP024819.1"/>
</dbReference>
<evidence type="ECO:0000313" key="3">
    <source>
        <dbReference type="Proteomes" id="UP000826146"/>
    </source>
</evidence>